<dbReference type="AlphaFoldDB" id="A0A165R1C1"/>
<organism evidence="2 3">
    <name type="scientific">Neolentinus lepideus HHB14362 ss-1</name>
    <dbReference type="NCBI Taxonomy" id="1314782"/>
    <lineage>
        <taxon>Eukaryota</taxon>
        <taxon>Fungi</taxon>
        <taxon>Dikarya</taxon>
        <taxon>Basidiomycota</taxon>
        <taxon>Agaricomycotina</taxon>
        <taxon>Agaricomycetes</taxon>
        <taxon>Gloeophyllales</taxon>
        <taxon>Gloeophyllaceae</taxon>
        <taxon>Neolentinus</taxon>
    </lineage>
</organism>
<dbReference type="EMBL" id="KV425588">
    <property type="protein sequence ID" value="KZT23170.1"/>
    <property type="molecule type" value="Genomic_DNA"/>
</dbReference>
<name>A0A165R1C1_9AGAM</name>
<dbReference type="Proteomes" id="UP000076761">
    <property type="component" value="Unassembled WGS sequence"/>
</dbReference>
<reference evidence="2 3" key="1">
    <citation type="journal article" date="2016" name="Mol. Biol. Evol.">
        <title>Comparative Genomics of Early-Diverging Mushroom-Forming Fungi Provides Insights into the Origins of Lignocellulose Decay Capabilities.</title>
        <authorList>
            <person name="Nagy L.G."/>
            <person name="Riley R."/>
            <person name="Tritt A."/>
            <person name="Adam C."/>
            <person name="Daum C."/>
            <person name="Floudas D."/>
            <person name="Sun H."/>
            <person name="Yadav J.S."/>
            <person name="Pangilinan J."/>
            <person name="Larsson K.H."/>
            <person name="Matsuura K."/>
            <person name="Barry K."/>
            <person name="Labutti K."/>
            <person name="Kuo R."/>
            <person name="Ohm R.A."/>
            <person name="Bhattacharya S.S."/>
            <person name="Shirouzu T."/>
            <person name="Yoshinaga Y."/>
            <person name="Martin F.M."/>
            <person name="Grigoriev I.V."/>
            <person name="Hibbett D.S."/>
        </authorList>
    </citation>
    <scope>NUCLEOTIDE SEQUENCE [LARGE SCALE GENOMIC DNA]</scope>
    <source>
        <strain evidence="2 3">HHB14362 ss-1</strain>
    </source>
</reference>
<keyword evidence="3" id="KW-1185">Reference proteome</keyword>
<sequence>MDNSQLTKWGMRCGVIGSQASKILQEWPLDIQLMLEITAHLALHLVDLPQSERALAHDAP</sequence>
<accession>A0A165R1C1</accession>
<evidence type="ECO:0000313" key="3">
    <source>
        <dbReference type="Proteomes" id="UP000076761"/>
    </source>
</evidence>
<dbReference type="EMBL" id="KV425595">
    <property type="protein sequence ID" value="KZT22530.1"/>
    <property type="molecule type" value="Genomic_DNA"/>
</dbReference>
<protein>
    <submittedName>
        <fullName evidence="2">Uncharacterized protein</fullName>
    </submittedName>
</protein>
<evidence type="ECO:0000313" key="2">
    <source>
        <dbReference type="EMBL" id="KZT23170.1"/>
    </source>
</evidence>
<gene>
    <name evidence="2" type="ORF">NEOLEDRAFT_1137048</name>
    <name evidence="1" type="ORF">NEOLEDRAFT_1138007</name>
</gene>
<evidence type="ECO:0000313" key="1">
    <source>
        <dbReference type="EMBL" id="KZT22530.1"/>
    </source>
</evidence>
<proteinExistence type="predicted"/>